<evidence type="ECO:0000313" key="7">
    <source>
        <dbReference type="EMBL" id="EES51474.1"/>
    </source>
</evidence>
<keyword evidence="4" id="KW-0175">Coiled coil</keyword>
<dbReference type="GO" id="GO:0016020">
    <property type="term" value="C:membrane"/>
    <property type="evidence" value="ECO:0007669"/>
    <property type="project" value="InterPro"/>
</dbReference>
<dbReference type="PANTHER" id="PTHR32089:SF112">
    <property type="entry name" value="LYSOZYME-LIKE PROTEIN-RELATED"/>
    <property type="match status" value="1"/>
</dbReference>
<dbReference type="PROSITE" id="PS50885">
    <property type="entry name" value="HAMP"/>
    <property type="match status" value="1"/>
</dbReference>
<dbReference type="SMART" id="SM00283">
    <property type="entry name" value="MA"/>
    <property type="match status" value="1"/>
</dbReference>
<feature type="domain" description="Methyl-accepting transducer" evidence="5">
    <location>
        <begin position="260"/>
        <end position="496"/>
    </location>
</feature>
<evidence type="ECO:0000256" key="4">
    <source>
        <dbReference type="SAM" id="Coils"/>
    </source>
</evidence>
<dbReference type="Gene3D" id="1.10.287.950">
    <property type="entry name" value="Methyl-accepting chemotaxis protein"/>
    <property type="match status" value="1"/>
</dbReference>
<protein>
    <submittedName>
        <fullName evidence="7">Methyl-accepting chemotaxis sensory transducer</fullName>
    </submittedName>
</protein>
<dbReference type="Pfam" id="PF00015">
    <property type="entry name" value="MCPsignal"/>
    <property type="match status" value="1"/>
</dbReference>
<dbReference type="GO" id="GO:0004888">
    <property type="term" value="F:transmembrane signaling receptor activity"/>
    <property type="evidence" value="ECO:0007669"/>
    <property type="project" value="InterPro"/>
</dbReference>
<keyword evidence="1 3" id="KW-0807">Transducer</keyword>
<organism evidence="7 8">
    <name type="scientific">Leptospirillum ferrodiazotrophum</name>
    <dbReference type="NCBI Taxonomy" id="412449"/>
    <lineage>
        <taxon>Bacteria</taxon>
        <taxon>Pseudomonadati</taxon>
        <taxon>Nitrospirota</taxon>
        <taxon>Nitrospiria</taxon>
        <taxon>Nitrospirales</taxon>
        <taxon>Nitrospiraceae</taxon>
        <taxon>Leptospirillum</taxon>
    </lineage>
</organism>
<keyword evidence="8" id="KW-1185">Reference proteome</keyword>
<dbReference type="GO" id="GO:0007165">
    <property type="term" value="P:signal transduction"/>
    <property type="evidence" value="ECO:0007669"/>
    <property type="project" value="UniProtKB-KW"/>
</dbReference>
<evidence type="ECO:0000313" key="8">
    <source>
        <dbReference type="Proteomes" id="UP000009374"/>
    </source>
</evidence>
<evidence type="ECO:0000259" key="5">
    <source>
        <dbReference type="PROSITE" id="PS50111"/>
    </source>
</evidence>
<reference evidence="7 8" key="1">
    <citation type="journal article" date="2009" name="Appl. Environ. Microbiol.">
        <title>Community genomic and proteomic analyses of chemoautotrophic iron-oxidizing "Leptospirillum rubarum" (Group II) and "Leptospirillum ferrodiazotrophum" (Group III) bacteria in acid mine drainage biofilms.</title>
        <authorList>
            <person name="Goltsman D.S."/>
            <person name="Denef V.J."/>
            <person name="Singer S.W."/>
            <person name="VerBerkmoes N.C."/>
            <person name="Lefsrud M."/>
            <person name="Mueller R.S."/>
            <person name="Dick G.J."/>
            <person name="Sun C.L."/>
            <person name="Wheeler K.E."/>
            <person name="Zemla A."/>
            <person name="Baker B.J."/>
            <person name="Hauser L."/>
            <person name="Land M."/>
            <person name="Shah M.B."/>
            <person name="Thelen M.P."/>
            <person name="Hettich R.L."/>
            <person name="Banfield J.F."/>
        </authorList>
    </citation>
    <scope>NUCLEOTIDE SEQUENCE [LARGE SCALE GENOMIC DNA]</scope>
</reference>
<comment type="similarity">
    <text evidence="2">Belongs to the methyl-accepting chemotaxis (MCP) protein family.</text>
</comment>
<dbReference type="GO" id="GO:0006935">
    <property type="term" value="P:chemotaxis"/>
    <property type="evidence" value="ECO:0007669"/>
    <property type="project" value="InterPro"/>
</dbReference>
<dbReference type="PRINTS" id="PR00260">
    <property type="entry name" value="CHEMTRNSDUCR"/>
</dbReference>
<dbReference type="PROSITE" id="PS50111">
    <property type="entry name" value="CHEMOTAXIS_TRANSDUC_2"/>
    <property type="match status" value="1"/>
</dbReference>
<dbReference type="InterPro" id="IPR004090">
    <property type="entry name" value="Chemotax_Me-accpt_rcpt"/>
</dbReference>
<feature type="domain" description="HAMP" evidence="6">
    <location>
        <begin position="203"/>
        <end position="255"/>
    </location>
</feature>
<gene>
    <name evidence="7" type="ORF">UBAL3_96120017</name>
</gene>
<dbReference type="AlphaFoldDB" id="C6I100"/>
<dbReference type="SUPFAM" id="SSF58104">
    <property type="entry name" value="Methyl-accepting chemotaxis protein (MCP) signaling domain"/>
    <property type="match status" value="1"/>
</dbReference>
<proteinExistence type="inferred from homology"/>
<dbReference type="EMBL" id="GG693889">
    <property type="protein sequence ID" value="EES51474.1"/>
    <property type="molecule type" value="Genomic_DNA"/>
</dbReference>
<evidence type="ECO:0000256" key="3">
    <source>
        <dbReference type="PROSITE-ProRule" id="PRU00284"/>
    </source>
</evidence>
<feature type="coiled-coil region" evidence="4">
    <location>
        <begin position="282"/>
        <end position="309"/>
    </location>
</feature>
<accession>C6I100</accession>
<dbReference type="PANTHER" id="PTHR32089">
    <property type="entry name" value="METHYL-ACCEPTING CHEMOTAXIS PROTEIN MCPB"/>
    <property type="match status" value="1"/>
</dbReference>
<dbReference type="Proteomes" id="UP000009374">
    <property type="component" value="Unassembled WGS sequence"/>
</dbReference>
<evidence type="ECO:0000259" key="6">
    <source>
        <dbReference type="PROSITE" id="PS50885"/>
    </source>
</evidence>
<dbReference type="InterPro" id="IPR003660">
    <property type="entry name" value="HAMP_dom"/>
</dbReference>
<evidence type="ECO:0000256" key="2">
    <source>
        <dbReference type="ARBA" id="ARBA00029447"/>
    </source>
</evidence>
<dbReference type="InterPro" id="IPR004089">
    <property type="entry name" value="MCPsignal_dom"/>
</dbReference>
<name>C6I100_9BACT</name>
<sequence length="544" mass="59139">MRKLITKTVFVVVLMLTLNIGTGLWLQHQVSLSLEKESALQRVAVDLALMMASEARMERSMTELGESPEANLNAPMAQVIQMKALSHVQMVRLRIDAQKAWGDLSSLKNLVRDRNEAHSTSLQIINLVKNHHENLAPMLWTKIARPAFSHYVTETRLLFADISRQVQKINASVVHRRTLQTWVQIVTLFAWAIVLFWDFKALSKMANRLERAAEIVRQASSRDLTRLSQVDGADEAGEVGRGIDHLILELSDVTRDLNDNAHSIARETDHLSKVLSTVSSGFVEALRTLENVREKAKELAEQSRGESELALDMGRTSKQAVLEADHGAQTVRSVLDSVRTSAQEITGLANRIAGLEEASQKVGTIAGSIAAIATQTNLLALNAAIEAARAGEQGRGFAVVAEEVRKLAQTTSQATEEIGTAIAAIQTSIAETVTDIRHEASALSECGAQAVQAEKAIDTLAAMVRATGQNVEVIVGETEVQKTSSDRILEAVNALSQVMDARGRDVASAVPAVDRLRGIVDTLSALTSSFKTVSHEHTLSKEPA</sequence>
<evidence type="ECO:0000256" key="1">
    <source>
        <dbReference type="ARBA" id="ARBA00023224"/>
    </source>
</evidence>